<organism evidence="2 3">
    <name type="scientific">Paracoccus aminovorans</name>
    <dbReference type="NCBI Taxonomy" id="34004"/>
    <lineage>
        <taxon>Bacteria</taxon>
        <taxon>Pseudomonadati</taxon>
        <taxon>Pseudomonadota</taxon>
        <taxon>Alphaproteobacteria</taxon>
        <taxon>Rhodobacterales</taxon>
        <taxon>Paracoccaceae</taxon>
        <taxon>Paracoccus</taxon>
    </lineage>
</organism>
<dbReference type="GO" id="GO:0017168">
    <property type="term" value="F:5-oxoprolinase (ATP-hydrolyzing) activity"/>
    <property type="evidence" value="ECO:0007669"/>
    <property type="project" value="TreeGrafter"/>
</dbReference>
<name>A0A1I3B3I7_9RHOB</name>
<dbReference type="InterPro" id="IPR003692">
    <property type="entry name" value="Hydantoinase_B"/>
</dbReference>
<dbReference type="OrthoDB" id="9761586at2"/>
<protein>
    <submittedName>
        <fullName evidence="2">N-methylhydantoinase B</fullName>
    </submittedName>
</protein>
<dbReference type="Pfam" id="PF02538">
    <property type="entry name" value="Hydantoinase_B"/>
    <property type="match status" value="1"/>
</dbReference>
<dbReference type="Proteomes" id="UP000183635">
    <property type="component" value="Unassembled WGS sequence"/>
</dbReference>
<keyword evidence="3" id="KW-1185">Reference proteome</keyword>
<dbReference type="GO" id="GO:0006749">
    <property type="term" value="P:glutathione metabolic process"/>
    <property type="evidence" value="ECO:0007669"/>
    <property type="project" value="TreeGrafter"/>
</dbReference>
<dbReference type="RefSeq" id="WP_074968223.1">
    <property type="nucleotide sequence ID" value="NZ_CBCRYP010000020.1"/>
</dbReference>
<sequence length="563" mass="60879">MAKPEIDPISLEIAWNGLKSIADECFITIMRSAFSSNVKERHDHSTAIADAKGRLIVQAEMSLPVHLASMGGMMRALIDRFGDDIGPGDIFIANDPHVAGGTHLPDINMASPVFEGERLIGFVANIIHHADVGGAAVGSMSGGLDEIYKEGLRIPVMRLYRRGRCDEDLLKLLLLNMRLPDERRGDLNAQIAACRLGEARFRDMLAAHGAERIETIFDAIVERTEMRMRKAISSLPDGVYSFEDMMDDDGAGSSDIRIVLAITKSGEDITFDFTGTDPQVRGNFNLTYNATQSAICYSLKALLDADIPTNQGIFDAIRIVAPAGSFVNCITPAAVAMRANSCQRVVDCVLGALAPVVPEKVVAAANGANTSAVFTGTDPETGRMYVYLETLGGGMGARFARDGKDGVQVHITNTSNLPVEAIELEYPLRVEEYSLIPDTGGTGRQRGGLGIRRVIRPVGHTCEFNGVGERFRHQPWGIFGGSAGASGRFYLETADGREQPLPSKATGILLPEDARAVIETPGAGGYGKPDERPLEAIEGDLQAEKITLEQARLQYPQWMEFPC</sequence>
<dbReference type="InterPro" id="IPR045079">
    <property type="entry name" value="Oxoprolinase-like"/>
</dbReference>
<dbReference type="GO" id="GO:0005829">
    <property type="term" value="C:cytosol"/>
    <property type="evidence" value="ECO:0007669"/>
    <property type="project" value="TreeGrafter"/>
</dbReference>
<dbReference type="STRING" id="34004.SAMN04488021_1193"/>
<feature type="domain" description="Hydantoinase B/oxoprolinase" evidence="1">
    <location>
        <begin position="7"/>
        <end position="529"/>
    </location>
</feature>
<reference evidence="2 3" key="1">
    <citation type="submission" date="2016-10" db="EMBL/GenBank/DDBJ databases">
        <authorList>
            <person name="de Groot N.N."/>
        </authorList>
    </citation>
    <scope>NUCLEOTIDE SEQUENCE [LARGE SCALE GENOMIC DNA]</scope>
    <source>
        <strain evidence="2 3">DSM 8537</strain>
    </source>
</reference>
<proteinExistence type="predicted"/>
<dbReference type="AlphaFoldDB" id="A0A1I3B3I7"/>
<evidence type="ECO:0000313" key="3">
    <source>
        <dbReference type="Proteomes" id="UP000183635"/>
    </source>
</evidence>
<dbReference type="EMBL" id="FOPU01000019">
    <property type="protein sequence ID" value="SFH56656.1"/>
    <property type="molecule type" value="Genomic_DNA"/>
</dbReference>
<dbReference type="PANTHER" id="PTHR11365">
    <property type="entry name" value="5-OXOPROLINASE RELATED"/>
    <property type="match status" value="1"/>
</dbReference>
<dbReference type="PANTHER" id="PTHR11365:SF23">
    <property type="entry name" value="HYPOTHETICAL 5-OXOPROLINASE (EUROFUNG)-RELATED"/>
    <property type="match status" value="1"/>
</dbReference>
<evidence type="ECO:0000313" key="2">
    <source>
        <dbReference type="EMBL" id="SFH56656.1"/>
    </source>
</evidence>
<gene>
    <name evidence="2" type="ORF">SAMN04488021_1193</name>
</gene>
<accession>A0A1I3B3I7</accession>
<evidence type="ECO:0000259" key="1">
    <source>
        <dbReference type="Pfam" id="PF02538"/>
    </source>
</evidence>